<comment type="catalytic activity">
    <reaction evidence="5 8">
        <text>a 2'-deoxycytidine in DNA + S-adenosyl-L-methionine = a 5-methyl-2'-deoxycytidine in DNA + S-adenosyl-L-homocysteine + H(+)</text>
        <dbReference type="Rhea" id="RHEA:13681"/>
        <dbReference type="Rhea" id="RHEA-COMP:11369"/>
        <dbReference type="Rhea" id="RHEA-COMP:11370"/>
        <dbReference type="ChEBI" id="CHEBI:15378"/>
        <dbReference type="ChEBI" id="CHEBI:57856"/>
        <dbReference type="ChEBI" id="CHEBI:59789"/>
        <dbReference type="ChEBI" id="CHEBI:85452"/>
        <dbReference type="ChEBI" id="CHEBI:85454"/>
        <dbReference type="EC" id="2.1.1.37"/>
    </reaction>
</comment>
<dbReference type="EMBL" id="AAZDVE040000009">
    <property type="protein sequence ID" value="EMP9432610.1"/>
    <property type="molecule type" value="Genomic_DNA"/>
</dbReference>
<evidence type="ECO:0000256" key="6">
    <source>
        <dbReference type="PROSITE-ProRule" id="PRU01016"/>
    </source>
</evidence>
<dbReference type="AlphaFoldDB" id="A0AAI9HYW8"/>
<evidence type="ECO:0000313" key="11">
    <source>
        <dbReference type="Proteomes" id="UP001495779"/>
    </source>
</evidence>
<dbReference type="Gene3D" id="3.40.50.150">
    <property type="entry name" value="Vaccinia Virus protein VP39"/>
    <property type="match status" value="1"/>
</dbReference>
<dbReference type="PRINTS" id="PR00105">
    <property type="entry name" value="C5METTRFRASE"/>
</dbReference>
<evidence type="ECO:0000313" key="10">
    <source>
        <dbReference type="EMBL" id="MER5076359.1"/>
    </source>
</evidence>
<dbReference type="EC" id="2.1.1.37" evidence="8"/>
<dbReference type="InterPro" id="IPR050390">
    <property type="entry name" value="C5-Methyltransferase"/>
</dbReference>
<reference evidence="9" key="2">
    <citation type="submission" date="2024-02" db="EMBL/GenBank/DDBJ databases">
        <authorList>
            <consortium name="Clinical and Environmental Microbiology Branch: Whole genome sequencing antimicrobial resistance pathogens in the healthcare setting"/>
        </authorList>
    </citation>
    <scope>NUCLEOTIDE SEQUENCE</scope>
    <source>
        <strain evidence="9">2020GO-00142</strain>
    </source>
</reference>
<proteinExistence type="inferred from homology"/>
<evidence type="ECO:0000256" key="3">
    <source>
        <dbReference type="ARBA" id="ARBA00022691"/>
    </source>
</evidence>
<dbReference type="GO" id="GO:0003886">
    <property type="term" value="F:DNA (cytosine-5-)-methyltransferase activity"/>
    <property type="evidence" value="ECO:0007669"/>
    <property type="project" value="UniProtKB-EC"/>
</dbReference>
<organism evidence="9">
    <name type="scientific">Providencia stuartii</name>
    <dbReference type="NCBI Taxonomy" id="588"/>
    <lineage>
        <taxon>Bacteria</taxon>
        <taxon>Pseudomonadati</taxon>
        <taxon>Pseudomonadota</taxon>
        <taxon>Gammaproteobacteria</taxon>
        <taxon>Enterobacterales</taxon>
        <taxon>Morganellaceae</taxon>
        <taxon>Providencia</taxon>
    </lineage>
</organism>
<comment type="similarity">
    <text evidence="6 7">Belongs to the class I-like SAM-binding methyltransferase superfamily. C5-methyltransferase family.</text>
</comment>
<protein>
    <recommendedName>
        <fullName evidence="8">Cytosine-specific methyltransferase</fullName>
        <ecNumber evidence="8">2.1.1.37</ecNumber>
    </recommendedName>
</protein>
<keyword evidence="4" id="KW-0680">Restriction system</keyword>
<evidence type="ECO:0000313" key="9">
    <source>
        <dbReference type="EMBL" id="EMP9432610.1"/>
    </source>
</evidence>
<evidence type="ECO:0000256" key="4">
    <source>
        <dbReference type="ARBA" id="ARBA00022747"/>
    </source>
</evidence>
<dbReference type="PANTHER" id="PTHR10629:SF52">
    <property type="entry name" value="DNA (CYTOSINE-5)-METHYLTRANSFERASE 1"/>
    <property type="match status" value="1"/>
</dbReference>
<keyword evidence="2 6" id="KW-0808">Transferase</keyword>
<evidence type="ECO:0000256" key="7">
    <source>
        <dbReference type="RuleBase" id="RU000416"/>
    </source>
</evidence>
<evidence type="ECO:0000256" key="1">
    <source>
        <dbReference type="ARBA" id="ARBA00022603"/>
    </source>
</evidence>
<dbReference type="RefSeq" id="WP_249998771.1">
    <property type="nucleotide sequence ID" value="NZ_CP095443.1"/>
</dbReference>
<dbReference type="EMBL" id="JAGSRH010000006">
    <property type="protein sequence ID" value="MER5076359.1"/>
    <property type="molecule type" value="Genomic_DNA"/>
</dbReference>
<dbReference type="GO" id="GO:0003677">
    <property type="term" value="F:DNA binding"/>
    <property type="evidence" value="ECO:0007669"/>
    <property type="project" value="TreeGrafter"/>
</dbReference>
<accession>A0AAI9HYW8</accession>
<dbReference type="Gene3D" id="3.90.120.10">
    <property type="entry name" value="DNA Methylase, subunit A, domain 2"/>
    <property type="match status" value="1"/>
</dbReference>
<dbReference type="GO" id="GO:0009307">
    <property type="term" value="P:DNA restriction-modification system"/>
    <property type="evidence" value="ECO:0007669"/>
    <property type="project" value="UniProtKB-KW"/>
</dbReference>
<keyword evidence="1 6" id="KW-0489">Methyltransferase</keyword>
<evidence type="ECO:0000256" key="5">
    <source>
        <dbReference type="ARBA" id="ARBA00047422"/>
    </source>
</evidence>
<dbReference type="InterPro" id="IPR029063">
    <property type="entry name" value="SAM-dependent_MTases_sf"/>
</dbReference>
<dbReference type="PROSITE" id="PS00094">
    <property type="entry name" value="C5_MTASE_1"/>
    <property type="match status" value="1"/>
</dbReference>
<dbReference type="PANTHER" id="PTHR10629">
    <property type="entry name" value="CYTOSINE-SPECIFIC METHYLTRANSFERASE"/>
    <property type="match status" value="1"/>
</dbReference>
<dbReference type="PROSITE" id="PS51679">
    <property type="entry name" value="SAM_MT_C5"/>
    <property type="match status" value="1"/>
</dbReference>
<dbReference type="InterPro" id="IPR031303">
    <property type="entry name" value="C5_meth_CS"/>
</dbReference>
<sequence length="345" mass="38647">MTIKVIDLFCGAGGLTHGLQLSGLNVVAGIDLEEECRFPYEKNNNSRFLHKDISTVTRKELNDLYGDAKIKVLAGCAPCQPFSTYTQGKDKAKDKKWPLLYEFERLIKEVSPEIVTMENVPDVTKHKVYNDFYDSLIKNGYFVWGAKVDCVDYGIPQNRTRHVLLASRLGAIELIKPLSKQIKTVKDAIGDLPAIENGGIDKEDQLHRASKLNSVNKLRIIHSKPGGTWKDWPEELIAACHLKESGKGYSSVYGRMSWDKPSPTITTLCYGFGNGRFGHPEQHRAISLREAALLQTFPKYYSFFENGEKYAIKSIGKMIGNAVPVELGRIIGNSILKHVDSNSLR</sequence>
<dbReference type="GO" id="GO:0044027">
    <property type="term" value="P:negative regulation of gene expression via chromosomal CpG island methylation"/>
    <property type="evidence" value="ECO:0007669"/>
    <property type="project" value="TreeGrafter"/>
</dbReference>
<dbReference type="PROSITE" id="PS00095">
    <property type="entry name" value="C5_MTASE_2"/>
    <property type="match status" value="1"/>
</dbReference>
<reference evidence="10 11" key="1">
    <citation type="submission" date="2021-04" db="EMBL/GenBank/DDBJ databases">
        <title>Determining the burden of carbapenem-resistant Enterobacterales from a tertiary public heath setting in Bangladesh: a clinical, epidemiological, and molecular study.</title>
        <authorList>
            <person name="Farzana R."/>
            <person name="Walsh T.R."/>
        </authorList>
    </citation>
    <scope>NUCLEOTIDE SEQUENCE [LARGE SCALE GENOMIC DNA]</scope>
    <source>
        <strain evidence="11">dmpro_s316</strain>
        <strain evidence="10">Dmpro_s316</strain>
    </source>
</reference>
<feature type="active site" evidence="6">
    <location>
        <position position="79"/>
    </location>
</feature>
<evidence type="ECO:0000256" key="8">
    <source>
        <dbReference type="RuleBase" id="RU000417"/>
    </source>
</evidence>
<dbReference type="Proteomes" id="UP001495779">
    <property type="component" value="Unassembled WGS sequence"/>
</dbReference>
<dbReference type="GO" id="GO:0032259">
    <property type="term" value="P:methylation"/>
    <property type="evidence" value="ECO:0007669"/>
    <property type="project" value="UniProtKB-KW"/>
</dbReference>
<dbReference type="InterPro" id="IPR018117">
    <property type="entry name" value="C5_DNA_meth_AS"/>
</dbReference>
<dbReference type="SUPFAM" id="SSF53335">
    <property type="entry name" value="S-adenosyl-L-methionine-dependent methyltransferases"/>
    <property type="match status" value="1"/>
</dbReference>
<comment type="caution">
    <text evidence="9">The sequence shown here is derived from an EMBL/GenBank/DDBJ whole genome shotgun (WGS) entry which is preliminary data.</text>
</comment>
<dbReference type="NCBIfam" id="TIGR00675">
    <property type="entry name" value="dcm"/>
    <property type="match status" value="1"/>
</dbReference>
<gene>
    <name evidence="9" type="ORF">JRA39_001648</name>
    <name evidence="10" type="ORF">KDV35_05685</name>
</gene>
<name>A0AAI9HYW8_PROST</name>
<evidence type="ECO:0000256" key="2">
    <source>
        <dbReference type="ARBA" id="ARBA00022679"/>
    </source>
</evidence>
<dbReference type="Pfam" id="PF00145">
    <property type="entry name" value="DNA_methylase"/>
    <property type="match status" value="1"/>
</dbReference>
<dbReference type="InterPro" id="IPR001525">
    <property type="entry name" value="C5_MeTfrase"/>
</dbReference>
<keyword evidence="3 6" id="KW-0949">S-adenosyl-L-methionine</keyword>